<dbReference type="InterPro" id="IPR020277">
    <property type="entry name" value="DUF2624"/>
</dbReference>
<reference evidence="1 2" key="1">
    <citation type="submission" date="2015-09" db="EMBL/GenBank/DDBJ databases">
        <title>Genome sequencing project for genomic taxonomy and phylogenomics of Bacillus-like bacteria.</title>
        <authorList>
            <person name="Liu B."/>
            <person name="Wang J."/>
            <person name="Zhu Y."/>
            <person name="Liu G."/>
            <person name="Chen Q."/>
            <person name="Chen Z."/>
            <person name="Lan J."/>
            <person name="Che J."/>
            <person name="Ge C."/>
            <person name="Shi H."/>
            <person name="Pan Z."/>
            <person name="Liu X."/>
        </authorList>
    </citation>
    <scope>NUCLEOTIDE SEQUENCE [LARGE SCALE GENOMIC DNA]</scope>
    <source>
        <strain evidence="1 2">LMG 18435</strain>
    </source>
</reference>
<evidence type="ECO:0000313" key="1">
    <source>
        <dbReference type="EMBL" id="KQL53526.1"/>
    </source>
</evidence>
<protein>
    <submittedName>
        <fullName evidence="1">tRNA methyltransferase</fullName>
    </submittedName>
</protein>
<dbReference type="OrthoDB" id="2969575at2"/>
<gene>
    <name evidence="1" type="ORF">AN964_08470</name>
</gene>
<dbReference type="GO" id="GO:0032259">
    <property type="term" value="P:methylation"/>
    <property type="evidence" value="ECO:0007669"/>
    <property type="project" value="UniProtKB-KW"/>
</dbReference>
<dbReference type="RefSeq" id="WP_055739257.1">
    <property type="nucleotide sequence ID" value="NZ_JAAIWL010000011.1"/>
</dbReference>
<dbReference type="GO" id="GO:0008168">
    <property type="term" value="F:methyltransferase activity"/>
    <property type="evidence" value="ECO:0007669"/>
    <property type="project" value="UniProtKB-KW"/>
</dbReference>
<dbReference type="STRING" id="157838.AN964_08470"/>
<dbReference type="PATRIC" id="fig|157838.3.peg.1857"/>
<accession>A0A0Q3THU6</accession>
<proteinExistence type="predicted"/>
<dbReference type="Pfam" id="PF11116">
    <property type="entry name" value="DUF2624"/>
    <property type="match status" value="1"/>
</dbReference>
<name>A0A0Q3THU6_9BACI</name>
<dbReference type="EMBL" id="LJJC01000004">
    <property type="protein sequence ID" value="KQL53526.1"/>
    <property type="molecule type" value="Genomic_DNA"/>
</dbReference>
<dbReference type="AlphaFoldDB" id="A0A0Q3THU6"/>
<evidence type="ECO:0000313" key="2">
    <source>
        <dbReference type="Proteomes" id="UP000051888"/>
    </source>
</evidence>
<keyword evidence="2" id="KW-1185">Reference proteome</keyword>
<comment type="caution">
    <text evidence="1">The sequence shown here is derived from an EMBL/GenBank/DDBJ whole genome shotgun (WGS) entry which is preliminary data.</text>
</comment>
<keyword evidence="1" id="KW-0489">Methyltransferase</keyword>
<dbReference type="Proteomes" id="UP000051888">
    <property type="component" value="Unassembled WGS sequence"/>
</dbReference>
<organism evidence="1 2">
    <name type="scientific">Heyndrickxia shackletonii</name>
    <dbReference type="NCBI Taxonomy" id="157838"/>
    <lineage>
        <taxon>Bacteria</taxon>
        <taxon>Bacillati</taxon>
        <taxon>Bacillota</taxon>
        <taxon>Bacilli</taxon>
        <taxon>Bacillales</taxon>
        <taxon>Bacillaceae</taxon>
        <taxon>Heyndrickxia</taxon>
    </lineage>
</organism>
<keyword evidence="1" id="KW-0808">Transferase</keyword>
<sequence length="84" mass="9455">MKLLQNVINYKINIITGDELLKYAKQFNVKLTKADASKIAAYLRGKNLNIFSDSDRAKAVKDVAKLTSPEIAKEINKVLVQFTK</sequence>